<proteinExistence type="predicted"/>
<name>A0ACC0V1D4_9HYPO</name>
<organism evidence="1 2">
    <name type="scientific">Trichothecium roseum</name>
    <dbReference type="NCBI Taxonomy" id="47278"/>
    <lineage>
        <taxon>Eukaryota</taxon>
        <taxon>Fungi</taxon>
        <taxon>Dikarya</taxon>
        <taxon>Ascomycota</taxon>
        <taxon>Pezizomycotina</taxon>
        <taxon>Sordariomycetes</taxon>
        <taxon>Hypocreomycetidae</taxon>
        <taxon>Hypocreales</taxon>
        <taxon>Hypocreales incertae sedis</taxon>
        <taxon>Trichothecium</taxon>
    </lineage>
</organism>
<keyword evidence="2" id="KW-1185">Reference proteome</keyword>
<accession>A0ACC0V1D4</accession>
<gene>
    <name evidence="1" type="ORF">N3K66_004354</name>
</gene>
<dbReference type="Proteomes" id="UP001163324">
    <property type="component" value="Chromosome 4"/>
</dbReference>
<evidence type="ECO:0000313" key="1">
    <source>
        <dbReference type="EMBL" id="KAI9900092.1"/>
    </source>
</evidence>
<comment type="caution">
    <text evidence="1">The sequence shown here is derived from an EMBL/GenBank/DDBJ whole genome shotgun (WGS) entry which is preliminary data.</text>
</comment>
<protein>
    <submittedName>
        <fullName evidence="1">Uncharacterized protein</fullName>
    </submittedName>
</protein>
<reference evidence="1" key="1">
    <citation type="submission" date="2022-10" db="EMBL/GenBank/DDBJ databases">
        <title>Complete Genome of Trichothecium roseum strain YXFP-22015, a Plant Pathogen Isolated from Citrus.</title>
        <authorList>
            <person name="Wang Y."/>
            <person name="Zhu L."/>
        </authorList>
    </citation>
    <scope>NUCLEOTIDE SEQUENCE</scope>
    <source>
        <strain evidence="1">YXFP-22015</strain>
    </source>
</reference>
<sequence length="994" mass="110416">MASVPMNKSADKSYLSSAVESLNPWSTAATKRPSPPPLQNVYDKSVTTSPTTLAPTFPEDHITSHLYGQSVGKYPLDCPPLKAQWFHAVDVIKRKPQMSKSIQNPPPDAKSTVQAKKYSPFSVSDSNAIEFQYQRLLEAAEVESSTATGPNSHKRSASAASTTDQEHHVPVNEDFLFNVNIEKRELGPAYWLGPIYEVRRGTWFYQEGSALKPCEENLAAQLEEGYLKTKPWLSLSSGSNCSQSTMKKTPTREFGDNTREPTTARYDAPTVAPSTIATEDNHQASTHPQSYRLFGTFMNNVATYQDEHIAWLSADGMLSWVTSSVYERFSGGGYMSGVKMVRGYREVVNSKDKAKEDASSSSPPETHPASTLDKDQLKVLDEKSNIATGDGKGIKTTNLSRDKITMNSDNPKSRIQGQLSMMSFGFSTEADATKQLCEQEEEEIVEDYNAQAGEIQGREIEHLVLVTHGIGQQLGIRKESVNFVHDVNVLRKTLKSVYASSADLRALNSELDLGPGNCRVQVLPVCWRHLLDFPKEREKRQEHDLGDASEDEDIYPSLQDITVEGVAYARSLMSDFALDVLLYQSSYREQICRIVVQECNRIHALFKERNPMFQGKVHLVGHSLGSAVLFDILCREPERDITRERSDPFRIWSTCNRSSKIQSTDSESELNFNVEDLYCLGSPIGLFQMLEGRTIAGRHLPDDLPLQNPPGHKNSGNIFESAVPSNQAKPPSASGLPFSVSSPKAEQLFNIFHPSDPIAYRLEPLVAPAMTRIKPQGLPYTKKGILDTANQGLSGIGTKVGQSVSGMWSNFSAGITNGIINRRLGLSNEEATQITKQHQQSQMQAIKTEEEVLCNAVRKGEETDERKKELATTTMTKQHNGGNGKGPALIDDELETLFSQFQKQYDDQNEGSGKPPQSIEKQRQAWKVKTEDVKMKALNRNGRVDYSIQESVLDFNPINTISSHLAYWADVDVNHFILSQLLSSKPRAKPPAKG</sequence>
<dbReference type="EMBL" id="CM047943">
    <property type="protein sequence ID" value="KAI9900092.1"/>
    <property type="molecule type" value="Genomic_DNA"/>
</dbReference>
<evidence type="ECO:0000313" key="2">
    <source>
        <dbReference type="Proteomes" id="UP001163324"/>
    </source>
</evidence>